<dbReference type="EnsemblMetazoa" id="G17256.1">
    <property type="protein sequence ID" value="G17256.1:cds"/>
    <property type="gene ID" value="G17256"/>
</dbReference>
<evidence type="ECO:0000313" key="5">
    <source>
        <dbReference type="Proteomes" id="UP000005408"/>
    </source>
</evidence>
<dbReference type="SUPFAM" id="SSF48371">
    <property type="entry name" value="ARM repeat"/>
    <property type="match status" value="1"/>
</dbReference>
<feature type="compositionally biased region" description="Basic residues" evidence="1">
    <location>
        <begin position="7"/>
        <end position="16"/>
    </location>
</feature>
<protein>
    <recommendedName>
        <fullName evidence="6">Nucleolar pre-ribosomal-associated protein 1</fullName>
    </recommendedName>
</protein>
<accession>A0A8W8J6E1</accession>
<dbReference type="InterPro" id="IPR016024">
    <property type="entry name" value="ARM-type_fold"/>
</dbReference>
<feature type="region of interest" description="Disordered" evidence="1">
    <location>
        <begin position="1"/>
        <end position="30"/>
    </location>
</feature>
<organism evidence="4 5">
    <name type="scientific">Magallana gigas</name>
    <name type="common">Pacific oyster</name>
    <name type="synonym">Crassostrea gigas</name>
    <dbReference type="NCBI Taxonomy" id="29159"/>
    <lineage>
        <taxon>Eukaryota</taxon>
        <taxon>Metazoa</taxon>
        <taxon>Spiralia</taxon>
        <taxon>Lophotrochozoa</taxon>
        <taxon>Mollusca</taxon>
        <taxon>Bivalvia</taxon>
        <taxon>Autobranchia</taxon>
        <taxon>Pteriomorphia</taxon>
        <taxon>Ostreida</taxon>
        <taxon>Ostreoidea</taxon>
        <taxon>Ostreidae</taxon>
        <taxon>Magallana</taxon>
    </lineage>
</organism>
<feature type="domain" description="URB1 N-terminal" evidence="2">
    <location>
        <begin position="83"/>
        <end position="403"/>
    </location>
</feature>
<dbReference type="OrthoDB" id="72892at2759"/>
<evidence type="ECO:0000259" key="2">
    <source>
        <dbReference type="Pfam" id="PF11707"/>
    </source>
</evidence>
<evidence type="ECO:0000256" key="1">
    <source>
        <dbReference type="SAM" id="MobiDB-lite"/>
    </source>
</evidence>
<feature type="domain" description="URB1 C-terminal" evidence="3">
    <location>
        <begin position="1660"/>
        <end position="1849"/>
    </location>
</feature>
<dbReference type="Pfam" id="PF11707">
    <property type="entry name" value="Npa1"/>
    <property type="match status" value="1"/>
</dbReference>
<dbReference type="PANTHER" id="PTHR13500">
    <property type="entry name" value="NUCLEOLAR PRERIBOSOMAL-ASSOCIATED PROTEIN 1"/>
    <property type="match status" value="1"/>
</dbReference>
<feature type="region of interest" description="Disordered" evidence="1">
    <location>
        <begin position="606"/>
        <end position="627"/>
    </location>
</feature>
<dbReference type="GO" id="GO:0000463">
    <property type="term" value="P:maturation of LSU-rRNA from tricistronic rRNA transcript (SSU-rRNA, 5.8S rRNA, LSU-rRNA)"/>
    <property type="evidence" value="ECO:0007669"/>
    <property type="project" value="TreeGrafter"/>
</dbReference>
<feature type="region of interest" description="Disordered" evidence="1">
    <location>
        <begin position="537"/>
        <end position="556"/>
    </location>
</feature>
<dbReference type="GO" id="GO:0005730">
    <property type="term" value="C:nucleolus"/>
    <property type="evidence" value="ECO:0007669"/>
    <property type="project" value="TreeGrafter"/>
</dbReference>
<dbReference type="InterPro" id="IPR032436">
    <property type="entry name" value="URB1_C"/>
</dbReference>
<name>A0A8W8J6E1_MAGGI</name>
<dbReference type="InterPro" id="IPR021714">
    <property type="entry name" value="URB1_N"/>
</dbReference>
<dbReference type="Proteomes" id="UP000005408">
    <property type="component" value="Unassembled WGS sequence"/>
</dbReference>
<dbReference type="InterPro" id="IPR039844">
    <property type="entry name" value="URB1"/>
</dbReference>
<dbReference type="OMA" id="VVWVWQS"/>
<feature type="region of interest" description="Disordered" evidence="1">
    <location>
        <begin position="1885"/>
        <end position="1907"/>
    </location>
</feature>
<keyword evidence="5" id="KW-1185">Reference proteome</keyword>
<sequence length="2232" mass="253351">MQEKILPGKKRKKKLNKQGNSSPNKKKKTDDDSYTEIRFKFELRDANLTFLALEKFVNQAKECNPESKGYDIVAGYCRSSPECSEILQLLDGGKRNETEIHRIFGALEVILLRIVDDLSKHAPVGKVILQKILSVGMPPVYYLLGPRVRASAVKTTLRLLGALVLLGESGAKALLSQLDTTHKHVQLLFTRRDPKDSQDVRTCLVQFMMAFLMVGSNSVIQQLINIKGFLSTLFNGLIQDKAADVKLVLNTVLEKIVENETVTKTQRLRLFNDYSLAQISRLYNWTGQVEEGGDNAEEEKGENDTPLKEDKDEIAELANKLLMEVCCSHTHGVNFYDRTLGTGGKNQNQLLTNFLTTVSKTVDGKAVQNLICQILRNCPDQIRHYLPCLIKNIAPRPTTRWCSTMNFLCEIYKHQPDRPMVLKSTQHHSSVKFVDMVMVHLIPIPQILSSVLQSLKHTHHTVRYLGMKFLGVLLQKSVTFLHCLSQECEKPSTSVYSKAEMEEILQLFKENVLKIFPDCKLIMSCWRELLFPKKTTNQKTSPVKSGTETDGTEETVKEDVPEVLVTEHMVEIEKALCLLQELSPSILLDNSVDVNLLLEGVRKMSEVEKTSGENENEAMETDDGSHDKQTELLPQLYLLKLLSETDARKLPWTQQSQDGHSLMYLMLEMLSKMSDPDMLKSLKHLLVQLLHSTGLYEGHVREVELWMTHFTKSSDKLVLIKPLSDTFTTYISNSMSYVDRLCIHMSKVASAETDDTIMDDVAMETGSVNTGDSAINAILEMDEEDFEDISDENETEVETGLRLPFTPLMIVAMETSNKIKEANKNSEEISTVFCQYLSGILIDILHHQVEPVTITTLVKNLHGNMISTDVLQYMESLLQPQKEGKKKTLKTKIDTKKLYFTASHVSVELISVLQNKDTSQENEDSVRNGLNSVNLYELNSLVDQILLYCGVLLKFQRAEDLDLLEFYLKILKTVVAMATDDSAESGQDAMDTSDQQPTSDLNVKFIEPPKWSREDCVREILHSILSHPAVLDYFLFPSRDVFLNKPSGFCEDLGVCLTEGLCSILVEVKSLPDESVSRSLDRYFDKCVNLLSDKTYGKRATLLLLHQFLQSTNTFITQEHVNKMLLILLSLSIKDLINIESKTLKERGNILLVLLNNVNNRENAVVPALDLKKFQILFSLLALLDIVSIEQACLQVLACYPLATVAMPKSVFIQCLESDSAVRMEILSIVICQNVQARDWFESWIVEKNLVDFNACGLQMVIQYINRCPERLATRKKVLMKILKIFKHCLNLLEKNEVSSVESEESEISSRKLTTPFELMINLSLSLHQMKVLDADLEDMVISLITKLMAEPTNLSHQHIEVLAGFCGNPENTGRRSLLLKTCQSCLMITLNNKQMREAGWVDPVIGVMVSFKKDEMKELYDIEMIKKWPDFAKMMLRYKYTNKLTMQLLATMADCVYHVNMETDPSSSSELPLQQLNEMLISHSQYLPIMFNESHPEVKEALVDFMTVLVGTDPNCCQTQHIGVLLGAYSASLSSTDQKILKLLFLYENNKADLKAYRPMLWGMKAVETHSVKKSLGATLSKQTTSEEVMECLDQKTMENSILKIPLRRQMQPGVIQVATNIKSVPEAYDPCFLLPVLSDLVKSDSVLDCRKFVENQCLSFTLACLSCHDGVMRGAAYHVLANFLSQLQGARFQEVKQVLYFVEIVRNSIEKPNIKLPCIITLFLSRVATELLKPEEHMYRMLNAFMLLKPAMDTGNVPEFYTFFNSSAVEYKIERAWMLSLLSDGLRETADFHVFEKRHVLKMLLSFYESSISDNSTQLQVLHILRAASKERKVTSDLVRNHGIVAWFSVMLQSKSLSISHMELLLEIVHNIWSTMLGDHLNPGTDSTKSKESTKSTDNMESTNSTERRTLPVIFTCQMVQLIKQLLAKISKEIKLESYCQLLENFNSVLEHADFSMVKGQDEGHMFPKDRWTIRDAMLLLGNISVYGDDPENLQCVTSVLKALKLDTMSLVESNIVSSTSGKLLNKKSKTLDSPSTQWDSEEMKKVIEQTLKLLIRWDPSYLLSTQSAETTTPLSTGVIIVSLWFLKQSRNVISRHFWEIFVDWLHSALMSSDVLMKVLLDCPKESQIVLEGLIGLYSHLNNCILEEHKSTAGVQEQITLADRGSFTTDSWNGVVKKLNEVVYCMSQQKIYAEEQKWKQFSIRYKKITDPENQSVALRQYMLEHLTETL</sequence>
<evidence type="ECO:0008006" key="6">
    <source>
        <dbReference type="Google" id="ProtNLM"/>
    </source>
</evidence>
<proteinExistence type="predicted"/>
<reference evidence="4" key="1">
    <citation type="submission" date="2022-08" db="UniProtKB">
        <authorList>
            <consortium name="EnsemblMetazoa"/>
        </authorList>
    </citation>
    <scope>IDENTIFICATION</scope>
    <source>
        <strain evidence="4">05x7-T-G4-1.051#20</strain>
    </source>
</reference>
<dbReference type="GO" id="GO:0000466">
    <property type="term" value="P:maturation of 5.8S rRNA from tricistronic rRNA transcript (SSU-rRNA, 5.8S rRNA, LSU-rRNA)"/>
    <property type="evidence" value="ECO:0007669"/>
    <property type="project" value="TreeGrafter"/>
</dbReference>
<dbReference type="PANTHER" id="PTHR13500:SF0">
    <property type="entry name" value="NUCLEOLAR PRE-RIBOSOMAL-ASSOCIATED PROTEIN 1"/>
    <property type="match status" value="1"/>
</dbReference>
<evidence type="ECO:0000259" key="3">
    <source>
        <dbReference type="Pfam" id="PF16201"/>
    </source>
</evidence>
<evidence type="ECO:0000313" key="4">
    <source>
        <dbReference type="EnsemblMetazoa" id="G17256.1:cds"/>
    </source>
</evidence>
<feature type="compositionally biased region" description="Polar residues" evidence="1">
    <location>
        <begin position="537"/>
        <end position="549"/>
    </location>
</feature>
<dbReference type="Pfam" id="PF16201">
    <property type="entry name" value="NopRA1"/>
    <property type="match status" value="1"/>
</dbReference>